<evidence type="ECO:0000256" key="10">
    <source>
        <dbReference type="SAM" id="MobiDB-lite"/>
    </source>
</evidence>
<keyword evidence="3 9" id="KW-0547">Nucleotide-binding</keyword>
<feature type="repeat" description="TPR" evidence="8">
    <location>
        <begin position="385"/>
        <end position="418"/>
    </location>
</feature>
<dbReference type="InterPro" id="IPR051681">
    <property type="entry name" value="Ser/Thr_Kinases-Pseudokinases"/>
</dbReference>
<feature type="binding site" evidence="9">
    <location>
        <position position="784"/>
    </location>
    <ligand>
        <name>ATP</name>
        <dbReference type="ChEBI" id="CHEBI:30616"/>
    </ligand>
</feature>
<dbReference type="InterPro" id="IPR001245">
    <property type="entry name" value="Ser-Thr/Tyr_kinase_cat_dom"/>
</dbReference>
<evidence type="ECO:0000256" key="5">
    <source>
        <dbReference type="ARBA" id="ARBA00022840"/>
    </source>
</evidence>
<keyword evidence="1" id="KW-0723">Serine/threonine-protein kinase</keyword>
<dbReference type="InterPro" id="IPR011009">
    <property type="entry name" value="Kinase-like_dom_sf"/>
</dbReference>
<dbReference type="GO" id="GO:0046872">
    <property type="term" value="F:metal ion binding"/>
    <property type="evidence" value="ECO:0007669"/>
    <property type="project" value="UniProtKB-KW"/>
</dbReference>
<evidence type="ECO:0000256" key="8">
    <source>
        <dbReference type="PROSITE-ProRule" id="PRU00339"/>
    </source>
</evidence>
<dbReference type="InterPro" id="IPR019734">
    <property type="entry name" value="TPR_rpt"/>
</dbReference>
<feature type="binding site" evidence="7">
    <location>
        <position position="887"/>
    </location>
    <ligand>
        <name>Mg(2+)</name>
        <dbReference type="ChEBI" id="CHEBI:18420"/>
    </ligand>
</feature>
<dbReference type="PROSITE" id="PS00107">
    <property type="entry name" value="PROTEIN_KINASE_ATP"/>
    <property type="match status" value="1"/>
</dbReference>
<reference evidence="12" key="1">
    <citation type="submission" date="2021-02" db="EMBL/GenBank/DDBJ databases">
        <authorList>
            <person name="Dougan E. K."/>
            <person name="Rhodes N."/>
            <person name="Thang M."/>
            <person name="Chan C."/>
        </authorList>
    </citation>
    <scope>NUCLEOTIDE SEQUENCE</scope>
</reference>
<dbReference type="Gene3D" id="1.10.510.10">
    <property type="entry name" value="Transferase(Phosphotransferase) domain 1"/>
    <property type="match status" value="1"/>
</dbReference>
<sequence>MLDLARVLQGKDGKVQARRLYEEVISRHPDNAEGHRRLAEMHLEADDAPEAYRLAAQAAKLAPRDVAAHLCLGHACLKLGRADEASRSFEQAAVLQPASLDVPSMVALASLYRKAGRDQEAIAYYKRVLDVRPGDYECTLSLANIHADRGVAGASQAVHYFRTALQCRPSTVDSRSIYKQMATVQTTIRSWKDAQQTLESAVREHPDDAEVWRQLLSIYEQLKDSKGQYHCHRRLVQLGAATAATQTSYAALLLSEDRVREARDQLSQVIKLEPTNLTALLKLAHCHRQDARESNLEEARKLYEQVLSINPSNLEALEGAAFCARKGNHLDQAVQFYQQCLKVNATAEGPLYYLGDILYRQHRHAECQFYLSRLVETNCTTDYKTGALYLLAKSYVSLDEYEEAEKQARLGLALKPNHPHFLFILALVKNRMADFDSSIATLKKAFLHLSSADSDNLKVEIHDWLAQAYERKGEYTNALAELSLALKQEPSHVSSLITQGLIHMQMKDLEQAETSYRKALAVEKNHALALVRLGCCKLLAGDLQEAIQLFQRALQQRCGTVALPRSVKGSARIYMALAMMGQQDMDGALYQLTEARKSHRNFEHLCSSGKDSIVKGECEGLVAKLRSMSDLDVTLAQAWQLVELMAKELEMGLRDPSSQAGKGSSPESAGQGPAREFSASSPESQVKAKSEVSPPVADRRAWVSNPSPPSDAAGPERRQWMSGAIEAKEGRAAASSLDQGRKILLAKHEMIDFSQLTQKDCLGSGGFGAVYRGFLGTREVAIKKLFCEDGGNISPLQLEELEKEVAALRSLNHPRLVGFIGACLQPPNLCIVTEFMPGGSLHHLLHKARTPLTLGTQSKMAIQVCEGVDFLHGHAPPVVHRDLKSLNIVLDRIYNAKICDFGLTQSMEKTHITLKEGGNGGSPRYMAPECYDCKGKITEKVDVWALGCILVEVFGGPLPYDDCQNIQQIVAKVLIDKQLPYIPHHLPAGVRPIVEDCFQFEFKQRASAQDVYSRIRLLGLPEG</sequence>
<keyword evidence="5 9" id="KW-0067">ATP-binding</keyword>
<feature type="repeat" description="TPR" evidence="8">
    <location>
        <begin position="493"/>
        <end position="526"/>
    </location>
</feature>
<keyword evidence="8" id="KW-0802">TPR repeat</keyword>
<dbReference type="PROSITE" id="PS50005">
    <property type="entry name" value="TPR"/>
    <property type="match status" value="6"/>
</dbReference>
<evidence type="ECO:0000256" key="7">
    <source>
        <dbReference type="PIRSR" id="PIRSR000615-3"/>
    </source>
</evidence>
<evidence type="ECO:0000256" key="2">
    <source>
        <dbReference type="ARBA" id="ARBA00022679"/>
    </source>
</evidence>
<dbReference type="Gene3D" id="3.30.200.20">
    <property type="entry name" value="Phosphorylase Kinase, domain 1"/>
    <property type="match status" value="1"/>
</dbReference>
<evidence type="ECO:0000256" key="9">
    <source>
        <dbReference type="PROSITE-ProRule" id="PRU10141"/>
    </source>
</evidence>
<dbReference type="InterPro" id="IPR000719">
    <property type="entry name" value="Prot_kinase_dom"/>
</dbReference>
<dbReference type="InterPro" id="IPR008271">
    <property type="entry name" value="Ser/Thr_kinase_AS"/>
</dbReference>
<dbReference type="PROSITE" id="PS00108">
    <property type="entry name" value="PROTEIN_KINASE_ST"/>
    <property type="match status" value="1"/>
</dbReference>
<dbReference type="OrthoDB" id="339325at2759"/>
<evidence type="ECO:0000259" key="11">
    <source>
        <dbReference type="PROSITE" id="PS50011"/>
    </source>
</evidence>
<dbReference type="SMART" id="SM00220">
    <property type="entry name" value="S_TKc"/>
    <property type="match status" value="1"/>
</dbReference>
<feature type="active site" description="Proton acceptor" evidence="6">
    <location>
        <position position="882"/>
    </location>
</feature>
<feature type="repeat" description="TPR" evidence="8">
    <location>
        <begin position="102"/>
        <end position="135"/>
    </location>
</feature>
<dbReference type="Pfam" id="PF14559">
    <property type="entry name" value="TPR_19"/>
    <property type="match status" value="1"/>
</dbReference>
<dbReference type="PANTHER" id="PTHR44329:SF288">
    <property type="entry name" value="MITOGEN-ACTIVATED PROTEIN KINASE KINASE KINASE 20"/>
    <property type="match status" value="1"/>
</dbReference>
<feature type="region of interest" description="Disordered" evidence="10">
    <location>
        <begin position="653"/>
        <end position="717"/>
    </location>
</feature>
<dbReference type="SMART" id="SM00028">
    <property type="entry name" value="TPR"/>
    <property type="match status" value="12"/>
</dbReference>
<dbReference type="Pfam" id="PF13181">
    <property type="entry name" value="TPR_8"/>
    <property type="match status" value="2"/>
</dbReference>
<accession>A0A812QW94</accession>
<dbReference type="Pfam" id="PF13432">
    <property type="entry name" value="TPR_16"/>
    <property type="match status" value="1"/>
</dbReference>
<feature type="repeat" description="TPR" evidence="8">
    <location>
        <begin position="66"/>
        <end position="99"/>
    </location>
</feature>
<evidence type="ECO:0000256" key="1">
    <source>
        <dbReference type="ARBA" id="ARBA00022527"/>
    </source>
</evidence>
<name>A0A812QW94_9DINO</name>
<feature type="compositionally biased region" description="Polar residues" evidence="10">
    <location>
        <begin position="656"/>
        <end position="668"/>
    </location>
</feature>
<evidence type="ECO:0000256" key="6">
    <source>
        <dbReference type="PIRSR" id="PIRSR000615-1"/>
    </source>
</evidence>
<keyword evidence="2" id="KW-0808">Transferase</keyword>
<dbReference type="SUPFAM" id="SSF48452">
    <property type="entry name" value="TPR-like"/>
    <property type="match status" value="2"/>
</dbReference>
<dbReference type="GO" id="GO:0004674">
    <property type="term" value="F:protein serine/threonine kinase activity"/>
    <property type="evidence" value="ECO:0007669"/>
    <property type="project" value="UniProtKB-KW"/>
</dbReference>
<feature type="binding site" evidence="7">
    <location>
        <position position="900"/>
    </location>
    <ligand>
        <name>Mg(2+)</name>
        <dbReference type="ChEBI" id="CHEBI:18420"/>
    </ligand>
</feature>
<dbReference type="EMBL" id="CAJNDS010002275">
    <property type="protein sequence ID" value="CAE7406535.1"/>
    <property type="molecule type" value="Genomic_DNA"/>
</dbReference>
<evidence type="ECO:0000256" key="3">
    <source>
        <dbReference type="ARBA" id="ARBA00022741"/>
    </source>
</evidence>
<dbReference type="InterPro" id="IPR017441">
    <property type="entry name" value="Protein_kinase_ATP_BS"/>
</dbReference>
<dbReference type="AlphaFoldDB" id="A0A812QW94"/>
<dbReference type="GO" id="GO:0005524">
    <property type="term" value="F:ATP binding"/>
    <property type="evidence" value="ECO:0007669"/>
    <property type="project" value="UniProtKB-UniRule"/>
</dbReference>
<evidence type="ECO:0000313" key="13">
    <source>
        <dbReference type="Proteomes" id="UP000604046"/>
    </source>
</evidence>
<dbReference type="SUPFAM" id="SSF56112">
    <property type="entry name" value="Protein kinase-like (PK-like)"/>
    <property type="match status" value="1"/>
</dbReference>
<feature type="repeat" description="TPR" evidence="8">
    <location>
        <begin position="527"/>
        <end position="560"/>
    </location>
</feature>
<dbReference type="InterPro" id="IPR011990">
    <property type="entry name" value="TPR-like_helical_dom_sf"/>
</dbReference>
<comment type="caution">
    <text evidence="12">The sequence shown here is derived from an EMBL/GenBank/DDBJ whole genome shotgun (WGS) entry which is preliminary data.</text>
</comment>
<gene>
    <name evidence="12" type="ORF">SNAT2548_LOCUS22115</name>
</gene>
<dbReference type="Gene3D" id="1.25.40.10">
    <property type="entry name" value="Tetratricopeptide repeat domain"/>
    <property type="match status" value="3"/>
</dbReference>
<evidence type="ECO:0000313" key="12">
    <source>
        <dbReference type="EMBL" id="CAE7406535.1"/>
    </source>
</evidence>
<feature type="repeat" description="TPR" evidence="8">
    <location>
        <begin position="459"/>
        <end position="492"/>
    </location>
</feature>
<keyword evidence="4" id="KW-0418">Kinase</keyword>
<evidence type="ECO:0000256" key="4">
    <source>
        <dbReference type="ARBA" id="ARBA00022777"/>
    </source>
</evidence>
<protein>
    <recommendedName>
        <fullName evidence="11">Protein kinase domain-containing protein</fullName>
    </recommendedName>
</protein>
<dbReference type="Pfam" id="PF07714">
    <property type="entry name" value="PK_Tyr_Ser-Thr"/>
    <property type="match status" value="1"/>
</dbReference>
<organism evidence="12 13">
    <name type="scientific">Symbiodinium natans</name>
    <dbReference type="NCBI Taxonomy" id="878477"/>
    <lineage>
        <taxon>Eukaryota</taxon>
        <taxon>Sar</taxon>
        <taxon>Alveolata</taxon>
        <taxon>Dinophyceae</taxon>
        <taxon>Suessiales</taxon>
        <taxon>Symbiodiniaceae</taxon>
        <taxon>Symbiodinium</taxon>
    </lineage>
</organism>
<proteinExistence type="predicted"/>
<dbReference type="CDD" id="cd13999">
    <property type="entry name" value="STKc_MAP3K-like"/>
    <property type="match status" value="1"/>
</dbReference>
<keyword evidence="13" id="KW-1185">Reference proteome</keyword>
<keyword evidence="7" id="KW-0460">Magnesium</keyword>
<feature type="domain" description="Protein kinase" evidence="11">
    <location>
        <begin position="756"/>
        <end position="1017"/>
    </location>
</feature>
<dbReference type="PROSITE" id="PS50011">
    <property type="entry name" value="PROTEIN_KINASE_DOM"/>
    <property type="match status" value="1"/>
</dbReference>
<keyword evidence="7" id="KW-0479">Metal-binding</keyword>
<dbReference type="Pfam" id="PF13424">
    <property type="entry name" value="TPR_12"/>
    <property type="match status" value="2"/>
</dbReference>
<dbReference type="Proteomes" id="UP000604046">
    <property type="component" value="Unassembled WGS sequence"/>
</dbReference>
<dbReference type="PANTHER" id="PTHR44329">
    <property type="entry name" value="SERINE/THREONINE-PROTEIN KINASE TNNI3K-RELATED"/>
    <property type="match status" value="1"/>
</dbReference>